<protein>
    <submittedName>
        <fullName evidence="2">Formylmethanofuran dehydrogenase subunit C</fullName>
    </submittedName>
</protein>
<keyword evidence="3" id="KW-1185">Reference proteome</keyword>
<dbReference type="GO" id="GO:0018493">
    <property type="term" value="F:formylmethanofuran dehydrogenase activity"/>
    <property type="evidence" value="ECO:0007669"/>
    <property type="project" value="InterPro"/>
</dbReference>
<dbReference type="GO" id="GO:0015948">
    <property type="term" value="P:methanogenesis"/>
    <property type="evidence" value="ECO:0007669"/>
    <property type="project" value="InterPro"/>
</dbReference>
<gene>
    <name evidence="2" type="ORF">H8N03_04720</name>
</gene>
<dbReference type="InterPro" id="IPR002489">
    <property type="entry name" value="Glu_synth_asu_C"/>
</dbReference>
<dbReference type="Gene3D" id="2.160.20.60">
    <property type="entry name" value="Glutamate synthase, alpha subunit, C-terminal domain"/>
    <property type="match status" value="1"/>
</dbReference>
<dbReference type="PANTHER" id="PTHR39673:SF5">
    <property type="entry name" value="TUNGSTEN-CONTAINING FORMYLMETHANOFURAN DEHYDROGENASE 2 SUBUNIT C"/>
    <property type="match status" value="1"/>
</dbReference>
<sequence length="271" mass="28532">MRHTLVLRGMPQLRVDARALEPVALSTLGREDVLRVALPQGREHVPVGEWFEVRSQTVDDPVPRLQVEGELARFDAIGAGLAAGAIEVHGNVGDALGLGMAGGELRVHGSARDLAGCAMRGGRLEVLGDVADFAASALPGEMDGMRGGTLVVHGRAGARLADRMLRGTVAVHGDASDFLASRMVAGTVAIGGRCGMHAGWGMRRGTLVFAGEAPRPPATFVLVESDVRVMWQLLARDLSRLGGAFAGLPSRTVTRWVGDLSVQGQGEWLLL</sequence>
<comment type="caution">
    <text evidence="2">The sequence shown here is derived from an EMBL/GenBank/DDBJ whole genome shotgun (WGS) entry which is preliminary data.</text>
</comment>
<dbReference type="NCBIfam" id="TIGR03122">
    <property type="entry name" value="one_C_dehyd_C"/>
    <property type="match status" value="1"/>
</dbReference>
<evidence type="ECO:0000313" key="2">
    <source>
        <dbReference type="EMBL" id="MBC5782236.1"/>
    </source>
</evidence>
<dbReference type="Proteomes" id="UP000608513">
    <property type="component" value="Unassembled WGS sequence"/>
</dbReference>
<dbReference type="RefSeq" id="WP_187074943.1">
    <property type="nucleotide sequence ID" value="NZ_JACORT010000001.1"/>
</dbReference>
<dbReference type="AlphaFoldDB" id="A0A923MP41"/>
<evidence type="ECO:0000259" key="1">
    <source>
        <dbReference type="Pfam" id="PF01493"/>
    </source>
</evidence>
<feature type="domain" description="Glutamate synthase alpha subunit C-terminal" evidence="1">
    <location>
        <begin position="80"/>
        <end position="208"/>
    </location>
</feature>
<proteinExistence type="predicted"/>
<dbReference type="InterPro" id="IPR017550">
    <property type="entry name" value="Formylmethanofuran_DH_suC"/>
</dbReference>
<accession>A0A923MP41</accession>
<dbReference type="EMBL" id="JACORT010000001">
    <property type="protein sequence ID" value="MBC5782236.1"/>
    <property type="molecule type" value="Genomic_DNA"/>
</dbReference>
<dbReference type="PANTHER" id="PTHR39673">
    <property type="entry name" value="TUNGSTEN FORMYLMETHANOFURAN DEHYDROGENASE, SUBUNIT C (FWDC)"/>
    <property type="match status" value="1"/>
</dbReference>
<reference evidence="2" key="1">
    <citation type="submission" date="2020-08" db="EMBL/GenBank/DDBJ databases">
        <title>Ramlibacter sp. USB13 16S ribosomal RNA gene genome sequencing and assembly.</title>
        <authorList>
            <person name="Kang M."/>
        </authorList>
    </citation>
    <scope>NUCLEOTIDE SEQUENCE</scope>
    <source>
        <strain evidence="2">USB13</strain>
    </source>
</reference>
<dbReference type="Pfam" id="PF01493">
    <property type="entry name" value="GXGXG"/>
    <property type="match status" value="1"/>
</dbReference>
<dbReference type="InterPro" id="IPR036485">
    <property type="entry name" value="Glu_synth_asu_C_sf"/>
</dbReference>
<organism evidence="2 3">
    <name type="scientific">Ramlibacter cellulosilyticus</name>
    <dbReference type="NCBI Taxonomy" id="2764187"/>
    <lineage>
        <taxon>Bacteria</taxon>
        <taxon>Pseudomonadati</taxon>
        <taxon>Pseudomonadota</taxon>
        <taxon>Betaproteobacteria</taxon>
        <taxon>Burkholderiales</taxon>
        <taxon>Comamonadaceae</taxon>
        <taxon>Ramlibacter</taxon>
    </lineage>
</organism>
<name>A0A923MP41_9BURK</name>
<dbReference type="SUPFAM" id="SSF69336">
    <property type="entry name" value="Alpha subunit of glutamate synthase, C-terminal domain"/>
    <property type="match status" value="1"/>
</dbReference>
<evidence type="ECO:0000313" key="3">
    <source>
        <dbReference type="Proteomes" id="UP000608513"/>
    </source>
</evidence>
<dbReference type="GO" id="GO:0046914">
    <property type="term" value="F:transition metal ion binding"/>
    <property type="evidence" value="ECO:0007669"/>
    <property type="project" value="InterPro"/>
</dbReference>